<sequence>MAATVSRHTAPPMTRGPSMRCFMLEPGLSAFNLEATNDRMASGGPAMVLTVHSGNLLASGKGREKASPASPSCSAVAVRPRAMMLCGAALCVTRRPVDAHCKTEEDPHVRSEARKEANRPRPTSSRRTRTRTRVCNLAVLGCHALAAASLPLLSHVRASALATTTTPTPPQATFSCLPVRLGGSAGSNDREGLVCMNDGPSAQQTTLLGSFVRCGAARHRHGAPAPVAPSACLILGRPRHDSPSHAVAETWATARRPSRPPAGEGRWRVVAVRPLFLTLATIAAAAAAATIGAQQKRPPRVGLASCSPDSFAVLCVCTHTQLGSRAQSKAQQRAWRCGVVWC</sequence>
<protein>
    <submittedName>
        <fullName evidence="2">Uncharacterized protein</fullName>
    </submittedName>
</protein>
<feature type="region of interest" description="Disordered" evidence="1">
    <location>
        <begin position="100"/>
        <end position="130"/>
    </location>
</feature>
<evidence type="ECO:0000256" key="1">
    <source>
        <dbReference type="SAM" id="MobiDB-lite"/>
    </source>
</evidence>
<feature type="compositionally biased region" description="Basic and acidic residues" evidence="1">
    <location>
        <begin position="100"/>
        <end position="119"/>
    </location>
</feature>
<dbReference type="AlphaFoldDB" id="A0A5C3ESW3"/>
<name>A0A5C3ESW3_9BASI</name>
<evidence type="ECO:0000313" key="3">
    <source>
        <dbReference type="Proteomes" id="UP000323386"/>
    </source>
</evidence>
<gene>
    <name evidence="2" type="ORF">PSFLO_00067</name>
</gene>
<evidence type="ECO:0000313" key="2">
    <source>
        <dbReference type="EMBL" id="SPO34596.1"/>
    </source>
</evidence>
<reference evidence="2 3" key="1">
    <citation type="submission" date="2018-03" db="EMBL/GenBank/DDBJ databases">
        <authorList>
            <person name="Guldener U."/>
        </authorList>
    </citation>
    <scope>NUCLEOTIDE SEQUENCE [LARGE SCALE GENOMIC DNA]</scope>
    <source>
        <strain evidence="2 3">DAOM196992</strain>
    </source>
</reference>
<accession>A0A5C3ESW3</accession>
<proteinExistence type="predicted"/>
<dbReference type="Proteomes" id="UP000323386">
    <property type="component" value="Unassembled WGS sequence"/>
</dbReference>
<organism evidence="2 3">
    <name type="scientific">Pseudozyma flocculosa</name>
    <dbReference type="NCBI Taxonomy" id="84751"/>
    <lineage>
        <taxon>Eukaryota</taxon>
        <taxon>Fungi</taxon>
        <taxon>Dikarya</taxon>
        <taxon>Basidiomycota</taxon>
        <taxon>Ustilaginomycotina</taxon>
        <taxon>Ustilaginomycetes</taxon>
        <taxon>Ustilaginales</taxon>
        <taxon>Ustilaginaceae</taxon>
        <taxon>Pseudozyma</taxon>
    </lineage>
</organism>
<keyword evidence="3" id="KW-1185">Reference proteome</keyword>
<dbReference type="EMBL" id="OOIP01000001">
    <property type="protein sequence ID" value="SPO34596.1"/>
    <property type="molecule type" value="Genomic_DNA"/>
</dbReference>